<accession>A0A6N7VUM9</accession>
<evidence type="ECO:0000313" key="11">
    <source>
        <dbReference type="Proteomes" id="UP000441925"/>
    </source>
</evidence>
<proteinExistence type="inferred from homology"/>
<evidence type="ECO:0000256" key="7">
    <source>
        <dbReference type="SAM" id="Phobius"/>
    </source>
</evidence>
<dbReference type="Pfam" id="PF00924">
    <property type="entry name" value="MS_channel_2nd"/>
    <property type="match status" value="1"/>
</dbReference>
<dbReference type="PANTHER" id="PTHR30460:SF0">
    <property type="entry name" value="MODERATE CONDUCTANCE MECHANOSENSITIVE CHANNEL YBIO"/>
    <property type="match status" value="1"/>
</dbReference>
<comment type="subcellular location">
    <subcellularLocation>
        <location evidence="1">Cell membrane</location>
        <topology evidence="1">Multi-pass membrane protein</topology>
    </subcellularLocation>
</comment>
<reference evidence="10 11" key="1">
    <citation type="submission" date="2019-08" db="EMBL/GenBank/DDBJ databases">
        <title>In-depth cultivation of the pig gut microbiome towards novel bacterial diversity and tailored functional studies.</title>
        <authorList>
            <person name="Wylensek D."/>
            <person name="Hitch T.C.A."/>
            <person name="Clavel T."/>
        </authorList>
    </citation>
    <scope>NUCLEOTIDE SEQUENCE [LARGE SCALE GENOMIC DNA]</scope>
    <source>
        <strain evidence="10 11">WCA-380-WT-2B</strain>
    </source>
</reference>
<keyword evidence="4 7" id="KW-0812">Transmembrane</keyword>
<keyword evidence="6 7" id="KW-0472">Membrane</keyword>
<dbReference type="GO" id="GO:0008381">
    <property type="term" value="F:mechanosensitive monoatomic ion channel activity"/>
    <property type="evidence" value="ECO:0007669"/>
    <property type="project" value="InterPro"/>
</dbReference>
<evidence type="ECO:0000256" key="4">
    <source>
        <dbReference type="ARBA" id="ARBA00022692"/>
    </source>
</evidence>
<dbReference type="InterPro" id="IPR045276">
    <property type="entry name" value="YbiO_bact"/>
</dbReference>
<dbReference type="InterPro" id="IPR011066">
    <property type="entry name" value="MscS_channel_C_sf"/>
</dbReference>
<evidence type="ECO:0000259" key="8">
    <source>
        <dbReference type="Pfam" id="PF00924"/>
    </source>
</evidence>
<feature type="domain" description="Mechanosensitive ion channel transmembrane helices 2/3" evidence="9">
    <location>
        <begin position="69"/>
        <end position="107"/>
    </location>
</feature>
<dbReference type="Gene3D" id="2.30.30.60">
    <property type="match status" value="1"/>
</dbReference>
<comment type="similarity">
    <text evidence="2">Belongs to the MscS (TC 1.A.23) family.</text>
</comment>
<evidence type="ECO:0000313" key="10">
    <source>
        <dbReference type="EMBL" id="MSS78592.1"/>
    </source>
</evidence>
<comment type="caution">
    <text evidence="10">The sequence shown here is derived from an EMBL/GenBank/DDBJ whole genome shotgun (WGS) entry which is preliminary data.</text>
</comment>
<evidence type="ECO:0000259" key="9">
    <source>
        <dbReference type="Pfam" id="PF21088"/>
    </source>
</evidence>
<feature type="transmembrane region" description="Helical" evidence="7">
    <location>
        <begin position="91"/>
        <end position="110"/>
    </location>
</feature>
<dbReference type="GO" id="GO:0005886">
    <property type="term" value="C:plasma membrane"/>
    <property type="evidence" value="ECO:0007669"/>
    <property type="project" value="UniProtKB-SubCell"/>
</dbReference>
<dbReference type="InterPro" id="IPR010920">
    <property type="entry name" value="LSM_dom_sf"/>
</dbReference>
<evidence type="ECO:0000256" key="2">
    <source>
        <dbReference type="ARBA" id="ARBA00008017"/>
    </source>
</evidence>
<dbReference type="InterPro" id="IPR023408">
    <property type="entry name" value="MscS_beta-dom_sf"/>
</dbReference>
<keyword evidence="3" id="KW-1003">Cell membrane</keyword>
<dbReference type="Pfam" id="PF21088">
    <property type="entry name" value="MS_channel_1st"/>
    <property type="match status" value="1"/>
</dbReference>
<protein>
    <submittedName>
        <fullName evidence="10">Mechanosensitive ion channel family protein</fullName>
    </submittedName>
</protein>
<dbReference type="InterPro" id="IPR049142">
    <property type="entry name" value="MS_channel_1st"/>
</dbReference>
<dbReference type="RefSeq" id="WP_154541823.1">
    <property type="nucleotide sequence ID" value="NZ_JAXDSU010000006.1"/>
</dbReference>
<sequence length="275" mass="31187">MLKKTLEKFIENEIILDIVSILIVIIVAKIFLAILSSIIQKTLDSKKRISVLNSNKFETLSKSLHSFARFVVIFFAITMILNIIGINTRSILATAGIGGIAIAFGAQSIVQDFIKGMFIILDDTIRVGDWVKVAGIEGEVESVELRNTKIRDYDGSLHVIPNSQISSVKNYNRGFQKADAYFNVSYDTKIDEVMDLINTVSQKLLSDKEYKNYFIKKLQFFEINEFSELSYRIRVTSTVKAGSQWMVARKIRLLLKEEIEKRNVKASELDIKSGD</sequence>
<evidence type="ECO:0000256" key="6">
    <source>
        <dbReference type="ARBA" id="ARBA00023136"/>
    </source>
</evidence>
<dbReference type="AlphaFoldDB" id="A0A6N7VUM9"/>
<keyword evidence="5 7" id="KW-1133">Transmembrane helix</keyword>
<dbReference type="InterPro" id="IPR011014">
    <property type="entry name" value="MscS_channel_TM-2"/>
</dbReference>
<dbReference type="Gene3D" id="1.10.287.1260">
    <property type="match status" value="1"/>
</dbReference>
<organism evidence="10 11">
    <name type="scientific">Anaerococcus porci</name>
    <dbReference type="NCBI Taxonomy" id="2652269"/>
    <lineage>
        <taxon>Bacteria</taxon>
        <taxon>Bacillati</taxon>
        <taxon>Bacillota</taxon>
        <taxon>Tissierellia</taxon>
        <taxon>Tissierellales</taxon>
        <taxon>Peptoniphilaceae</taxon>
        <taxon>Anaerococcus</taxon>
    </lineage>
</organism>
<dbReference type="EMBL" id="VULQ01000015">
    <property type="protein sequence ID" value="MSS78592.1"/>
    <property type="molecule type" value="Genomic_DNA"/>
</dbReference>
<feature type="transmembrane region" description="Helical" evidence="7">
    <location>
        <begin position="14"/>
        <end position="39"/>
    </location>
</feature>
<dbReference type="SUPFAM" id="SSF82689">
    <property type="entry name" value="Mechanosensitive channel protein MscS (YggB), C-terminal domain"/>
    <property type="match status" value="1"/>
</dbReference>
<dbReference type="SUPFAM" id="SSF50182">
    <property type="entry name" value="Sm-like ribonucleoproteins"/>
    <property type="match status" value="1"/>
</dbReference>
<dbReference type="PANTHER" id="PTHR30460">
    <property type="entry name" value="MODERATE CONDUCTANCE MECHANOSENSITIVE CHANNEL YBIO"/>
    <property type="match status" value="1"/>
</dbReference>
<keyword evidence="11" id="KW-1185">Reference proteome</keyword>
<gene>
    <name evidence="10" type="ORF">FYJ26_09390</name>
</gene>
<dbReference type="SUPFAM" id="SSF82861">
    <property type="entry name" value="Mechanosensitive channel protein MscS (YggB), transmembrane region"/>
    <property type="match status" value="1"/>
</dbReference>
<feature type="domain" description="Mechanosensitive ion channel MscS" evidence="8">
    <location>
        <begin position="109"/>
        <end position="173"/>
    </location>
</feature>
<name>A0A6N7VUM9_9FIRM</name>
<evidence type="ECO:0000256" key="3">
    <source>
        <dbReference type="ARBA" id="ARBA00022475"/>
    </source>
</evidence>
<feature type="transmembrane region" description="Helical" evidence="7">
    <location>
        <begin position="66"/>
        <end position="85"/>
    </location>
</feature>
<dbReference type="Proteomes" id="UP000441925">
    <property type="component" value="Unassembled WGS sequence"/>
</dbReference>
<evidence type="ECO:0000256" key="5">
    <source>
        <dbReference type="ARBA" id="ARBA00022989"/>
    </source>
</evidence>
<evidence type="ECO:0000256" key="1">
    <source>
        <dbReference type="ARBA" id="ARBA00004651"/>
    </source>
</evidence>
<dbReference type="Gene3D" id="3.30.70.100">
    <property type="match status" value="1"/>
</dbReference>
<dbReference type="InterPro" id="IPR006685">
    <property type="entry name" value="MscS_channel_2nd"/>
</dbReference>
<dbReference type="FunFam" id="2.30.30.60:FF:000001">
    <property type="entry name" value="MscS Mechanosensitive ion channel"/>
    <property type="match status" value="1"/>
</dbReference>